<dbReference type="AlphaFoldDB" id="A0AAV2F8A1"/>
<dbReference type="Proteomes" id="UP001497516">
    <property type="component" value="Chromosome 6"/>
</dbReference>
<sequence>MQGSSLLYLIASGSAPLRWSRRKGGMTVVPNEKKELIPMRTVTGWRVCIDYRRLNDATRKDHFPLTFH</sequence>
<dbReference type="InterPro" id="IPR043502">
    <property type="entry name" value="DNA/RNA_pol_sf"/>
</dbReference>
<evidence type="ECO:0000313" key="2">
    <source>
        <dbReference type="Proteomes" id="UP001497516"/>
    </source>
</evidence>
<evidence type="ECO:0000313" key="1">
    <source>
        <dbReference type="EMBL" id="CAL1394239.1"/>
    </source>
</evidence>
<dbReference type="SUPFAM" id="SSF56672">
    <property type="entry name" value="DNA/RNA polymerases"/>
    <property type="match status" value="1"/>
</dbReference>
<name>A0AAV2F8A1_9ROSI</name>
<dbReference type="Gene3D" id="3.10.10.10">
    <property type="entry name" value="HIV Type 1 Reverse Transcriptase, subunit A, domain 1"/>
    <property type="match status" value="1"/>
</dbReference>
<dbReference type="EMBL" id="OZ034819">
    <property type="protein sequence ID" value="CAL1394239.1"/>
    <property type="molecule type" value="Genomic_DNA"/>
</dbReference>
<protein>
    <recommendedName>
        <fullName evidence="3">Reverse transcriptase</fullName>
    </recommendedName>
</protein>
<gene>
    <name evidence="1" type="ORF">LTRI10_LOCUS34756</name>
</gene>
<evidence type="ECO:0008006" key="3">
    <source>
        <dbReference type="Google" id="ProtNLM"/>
    </source>
</evidence>
<reference evidence="1 2" key="1">
    <citation type="submission" date="2024-04" db="EMBL/GenBank/DDBJ databases">
        <authorList>
            <person name="Fracassetti M."/>
        </authorList>
    </citation>
    <scope>NUCLEOTIDE SEQUENCE [LARGE SCALE GENOMIC DNA]</scope>
</reference>
<accession>A0AAV2F8A1</accession>
<organism evidence="1 2">
    <name type="scientific">Linum trigynum</name>
    <dbReference type="NCBI Taxonomy" id="586398"/>
    <lineage>
        <taxon>Eukaryota</taxon>
        <taxon>Viridiplantae</taxon>
        <taxon>Streptophyta</taxon>
        <taxon>Embryophyta</taxon>
        <taxon>Tracheophyta</taxon>
        <taxon>Spermatophyta</taxon>
        <taxon>Magnoliopsida</taxon>
        <taxon>eudicotyledons</taxon>
        <taxon>Gunneridae</taxon>
        <taxon>Pentapetalae</taxon>
        <taxon>rosids</taxon>
        <taxon>fabids</taxon>
        <taxon>Malpighiales</taxon>
        <taxon>Linaceae</taxon>
        <taxon>Linum</taxon>
    </lineage>
</organism>
<proteinExistence type="predicted"/>
<keyword evidence="2" id="KW-1185">Reference proteome</keyword>